<feature type="compositionally biased region" description="Basic and acidic residues" evidence="1">
    <location>
        <begin position="522"/>
        <end position="542"/>
    </location>
</feature>
<protein>
    <submittedName>
        <fullName evidence="3">Uncharacterized protein</fullName>
    </submittedName>
</protein>
<evidence type="ECO:0000313" key="4">
    <source>
        <dbReference type="Proteomes" id="UP001497382"/>
    </source>
</evidence>
<evidence type="ECO:0000313" key="3">
    <source>
        <dbReference type="EMBL" id="CAL1283862.1"/>
    </source>
</evidence>
<keyword evidence="2" id="KW-1133">Transmembrane helix</keyword>
<feature type="region of interest" description="Disordered" evidence="1">
    <location>
        <begin position="1"/>
        <end position="50"/>
    </location>
</feature>
<feature type="transmembrane region" description="Helical" evidence="2">
    <location>
        <begin position="658"/>
        <end position="685"/>
    </location>
</feature>
<feature type="compositionally biased region" description="Basic and acidic residues" evidence="1">
    <location>
        <begin position="1"/>
        <end position="10"/>
    </location>
</feature>
<evidence type="ECO:0000256" key="1">
    <source>
        <dbReference type="SAM" id="MobiDB-lite"/>
    </source>
</evidence>
<feature type="region of interest" description="Disordered" evidence="1">
    <location>
        <begin position="521"/>
        <end position="542"/>
    </location>
</feature>
<evidence type="ECO:0000256" key="2">
    <source>
        <dbReference type="SAM" id="Phobius"/>
    </source>
</evidence>
<keyword evidence="4" id="KW-1185">Reference proteome</keyword>
<name>A0AAV2AJI3_9ARAC</name>
<dbReference type="AlphaFoldDB" id="A0AAV2AJI3"/>
<reference evidence="3 4" key="1">
    <citation type="submission" date="2024-04" db="EMBL/GenBank/DDBJ databases">
        <authorList>
            <person name="Rising A."/>
            <person name="Reimegard J."/>
            <person name="Sonavane S."/>
            <person name="Akerstrom W."/>
            <person name="Nylinder S."/>
            <person name="Hedman E."/>
            <person name="Kallberg Y."/>
        </authorList>
    </citation>
    <scope>NUCLEOTIDE SEQUENCE [LARGE SCALE GENOMIC DNA]</scope>
</reference>
<feature type="region of interest" description="Disordered" evidence="1">
    <location>
        <begin position="281"/>
        <end position="306"/>
    </location>
</feature>
<sequence>MEDNDKKTSEAETGTNYSPDHHSASTLSTDLSSNMANTRDSPTTKYGRPNYLTDKEYTVITNEQLRMRTCPVQNSSSNSSSGCVSKVDKYKNVQEIKSREDKQQFPRHRDTRRGRDTEYPNTYYSSIMTRQIPPASYGWYNGMADEEYNFFMSRQQLSLRTGPMRVSSSNSSSGCVSKVDKYKNVQEIKSREDKQQFPRHRDTRRGRDTEYPNTYYSSIMTRQIPPASYGWQYGMRDEEYNFFMSRQQLGLRTGPMRVSSSNSSSGCISKVDYTNVEEIKSREDQHQFPRRRDTRRGMDTEYPNTHYSSLNTRQILPTSYGWQYGMTDEEYTLFMTRQQSRMRTWPLRDLSRNAYFDFGPRILEYPKVREQKLWHSQQKLPRHKDTSCRNIAQPNIDQTSNIGTILPKREGRQHHMREGEYKLVADRRQLRMRTWSMKKSSKNSYYDNGVRMFEHPEVQEIKSREFPQRTGASKEENTIHSNAYHSSNTGQILPAVDGRKNRTTNERMGGQELEMRPWPVRDSNRNAESDLRPRVCENPPKEEEIKPCQGLRHRGRGNEGIKCLDHPIDGTANKFVPTQELDPQVFPAVIDRNQIRGSTRVRNSNRDLESNIESKILEEPTKEQVRESNEFWRSLYRFWLTRIIDADSSLLYTKRTAMWVGLFGIICDLLLIAIIIFGILLYLFIE</sequence>
<organism evidence="3 4">
    <name type="scientific">Larinioides sclopetarius</name>
    <dbReference type="NCBI Taxonomy" id="280406"/>
    <lineage>
        <taxon>Eukaryota</taxon>
        <taxon>Metazoa</taxon>
        <taxon>Ecdysozoa</taxon>
        <taxon>Arthropoda</taxon>
        <taxon>Chelicerata</taxon>
        <taxon>Arachnida</taxon>
        <taxon>Araneae</taxon>
        <taxon>Araneomorphae</taxon>
        <taxon>Entelegynae</taxon>
        <taxon>Araneoidea</taxon>
        <taxon>Araneidae</taxon>
        <taxon>Larinioides</taxon>
    </lineage>
</organism>
<dbReference type="EMBL" id="CAXIEN010000172">
    <property type="protein sequence ID" value="CAL1283862.1"/>
    <property type="molecule type" value="Genomic_DNA"/>
</dbReference>
<feature type="compositionally biased region" description="Polar residues" evidence="1">
    <location>
        <begin position="11"/>
        <end position="44"/>
    </location>
</feature>
<feature type="region of interest" description="Disordered" evidence="1">
    <location>
        <begin position="190"/>
        <end position="212"/>
    </location>
</feature>
<gene>
    <name evidence="3" type="ORF">LARSCL_LOCUS12849</name>
</gene>
<dbReference type="Proteomes" id="UP001497382">
    <property type="component" value="Unassembled WGS sequence"/>
</dbReference>
<comment type="caution">
    <text evidence="3">The sequence shown here is derived from an EMBL/GenBank/DDBJ whole genome shotgun (WGS) entry which is preliminary data.</text>
</comment>
<accession>A0AAV2AJI3</accession>
<keyword evidence="2" id="KW-0812">Transmembrane</keyword>
<keyword evidence="2" id="KW-0472">Membrane</keyword>
<proteinExistence type="predicted"/>
<feature type="region of interest" description="Disordered" evidence="1">
    <location>
        <begin position="95"/>
        <end position="118"/>
    </location>
</feature>
<feature type="compositionally biased region" description="Basic and acidic residues" evidence="1">
    <location>
        <begin position="281"/>
        <end position="299"/>
    </location>
</feature>
<feature type="compositionally biased region" description="Basic and acidic residues" evidence="1">
    <location>
        <begin position="190"/>
        <end position="210"/>
    </location>
</feature>